<evidence type="ECO:0000256" key="3">
    <source>
        <dbReference type="ARBA" id="ARBA00021523"/>
    </source>
</evidence>
<name>A0A343KP88_PORPP</name>
<sequence length="266" mass="29454">MINNLKILNAVQEKCVFKAISGIENFNIDSVLKLTHSAQIANATYVDICADPKIIRFVKSIYNIPICVSITNLNNIDSIINAGANLVELGNFDHLYEQGFYISDEEISNMVKTIRLYHPDIFLCVTIPHTLNIEQQINLAKKLENLNVDLIQTEGKSVPKYSKNLVLNISNAFASLTSAYAISQVVKIPVIAASNISEITSSIAVSYGASGVGVGKCIMKYDEVDKMVTKINLLKEGLYSDCNNIKKVTHILMSDILKKTSFYLIE</sequence>
<protein>
    <recommendedName>
        <fullName evidence="3">Uncharacterized protein ycf23</fullName>
    </recommendedName>
</protein>
<comment type="subcellular location">
    <subcellularLocation>
        <location evidence="1">Plastid</location>
    </subcellularLocation>
</comment>
<dbReference type="EMBL" id="MF401423">
    <property type="protein sequence ID" value="ATJ02986.1"/>
    <property type="molecule type" value="Genomic_DNA"/>
</dbReference>
<dbReference type="PANTHER" id="PTHR36895:SF1">
    <property type="entry name" value="YCF23 PROTEIN"/>
    <property type="match status" value="1"/>
</dbReference>
<dbReference type="AlphaFoldDB" id="A0A343KP88"/>
<comment type="similarity">
    <text evidence="2">Belongs to the ycf23 family.</text>
</comment>
<dbReference type="InterPro" id="IPR007570">
    <property type="entry name" value="Uncharacterised_Ycf23"/>
</dbReference>
<dbReference type="Pfam" id="PF04481">
    <property type="entry name" value="DUF561"/>
    <property type="match status" value="1"/>
</dbReference>
<geneLocation type="plastid" evidence="5"/>
<proteinExistence type="inferred from homology"/>
<evidence type="ECO:0000256" key="2">
    <source>
        <dbReference type="ARBA" id="ARBA00009664"/>
    </source>
</evidence>
<dbReference type="PANTHER" id="PTHR36895">
    <property type="match status" value="1"/>
</dbReference>
<organism evidence="5">
    <name type="scientific">Porphyridium purpureum</name>
    <name type="common">Red alga</name>
    <name type="synonym">Porphyridium cruentum</name>
    <dbReference type="NCBI Taxonomy" id="35688"/>
    <lineage>
        <taxon>Eukaryota</taxon>
        <taxon>Rhodophyta</taxon>
        <taxon>Bangiophyceae</taxon>
        <taxon>Porphyridiales</taxon>
        <taxon>Porphyridiaceae</taxon>
        <taxon>Porphyridium</taxon>
    </lineage>
</organism>
<dbReference type="SUPFAM" id="SSF51366">
    <property type="entry name" value="Ribulose-phoshate binding barrel"/>
    <property type="match status" value="1"/>
</dbReference>
<keyword evidence="4 5" id="KW-0934">Plastid</keyword>
<reference evidence="5" key="1">
    <citation type="journal article" date="2017" name="Mitochondrial DNA Part B Resour">
        <title>Characterization of the complete plastid genome of Porphyridium purpureum strain CCMP1328.</title>
        <authorList>
            <person name="Bi G."/>
        </authorList>
    </citation>
    <scope>NUCLEOTIDE SEQUENCE</scope>
</reference>
<dbReference type="InterPro" id="IPR011060">
    <property type="entry name" value="RibuloseP-bd_barrel"/>
</dbReference>
<accession>A0A343KP88</accession>
<evidence type="ECO:0000256" key="4">
    <source>
        <dbReference type="ARBA" id="ARBA00022640"/>
    </source>
</evidence>
<dbReference type="GO" id="GO:0009536">
    <property type="term" value="C:plastid"/>
    <property type="evidence" value="ECO:0007669"/>
    <property type="project" value="UniProtKB-SubCell"/>
</dbReference>
<gene>
    <name evidence="5" type="primary">ycf23</name>
</gene>
<evidence type="ECO:0000313" key="5">
    <source>
        <dbReference type="EMBL" id="ATJ02986.1"/>
    </source>
</evidence>
<evidence type="ECO:0000256" key="1">
    <source>
        <dbReference type="ARBA" id="ARBA00004474"/>
    </source>
</evidence>